<feature type="transmembrane region" description="Helical" evidence="7">
    <location>
        <begin position="70"/>
        <end position="89"/>
    </location>
</feature>
<evidence type="ECO:0000256" key="6">
    <source>
        <dbReference type="ARBA" id="ARBA00023136"/>
    </source>
</evidence>
<feature type="transmembrane region" description="Helical" evidence="7">
    <location>
        <begin position="45"/>
        <end position="63"/>
    </location>
</feature>
<evidence type="ECO:0000313" key="10">
    <source>
        <dbReference type="Proteomes" id="UP000470926"/>
    </source>
</evidence>
<evidence type="ECO:0000256" key="5">
    <source>
        <dbReference type="ARBA" id="ARBA00022989"/>
    </source>
</evidence>
<evidence type="ECO:0000256" key="4">
    <source>
        <dbReference type="ARBA" id="ARBA00022692"/>
    </source>
</evidence>
<evidence type="ECO:0000313" key="9">
    <source>
        <dbReference type="EMBL" id="KAB6028405.1"/>
    </source>
</evidence>
<evidence type="ECO:0000259" key="8">
    <source>
        <dbReference type="Pfam" id="PF09335"/>
    </source>
</evidence>
<comment type="subcellular location">
    <subcellularLocation>
        <location evidence="1 7">Cell membrane</location>
        <topology evidence="1 7">Multi-pass membrane protein</topology>
    </subcellularLocation>
</comment>
<gene>
    <name evidence="9" type="ORF">GA542_09215</name>
</gene>
<evidence type="ECO:0000256" key="7">
    <source>
        <dbReference type="RuleBase" id="RU367016"/>
    </source>
</evidence>
<dbReference type="Pfam" id="PF09335">
    <property type="entry name" value="VTT_dom"/>
    <property type="match status" value="1"/>
</dbReference>
<dbReference type="KEGG" id="badl:BADO_1472"/>
<dbReference type="PANTHER" id="PTHR30353">
    <property type="entry name" value="INNER MEMBRANE PROTEIN DEDA-RELATED"/>
    <property type="match status" value="1"/>
</dbReference>
<dbReference type="PANTHER" id="PTHR30353:SF0">
    <property type="entry name" value="TRANSMEMBRANE PROTEIN"/>
    <property type="match status" value="1"/>
</dbReference>
<feature type="transmembrane region" description="Helical" evidence="7">
    <location>
        <begin position="21"/>
        <end position="39"/>
    </location>
</feature>
<feature type="transmembrane region" description="Helical" evidence="7">
    <location>
        <begin position="128"/>
        <end position="148"/>
    </location>
</feature>
<keyword evidence="4 7" id="KW-0812">Transmembrane</keyword>
<dbReference type="GO" id="GO:0005886">
    <property type="term" value="C:plasma membrane"/>
    <property type="evidence" value="ECO:0007669"/>
    <property type="project" value="UniProtKB-SubCell"/>
</dbReference>
<feature type="transmembrane region" description="Helical" evidence="7">
    <location>
        <begin position="160"/>
        <end position="182"/>
    </location>
</feature>
<feature type="domain" description="VTT" evidence="8">
    <location>
        <begin position="49"/>
        <end position="180"/>
    </location>
</feature>
<dbReference type="eggNOG" id="COG0586">
    <property type="taxonomic scope" value="Bacteria"/>
</dbReference>
<name>A0A076JNQ8_BIFAD</name>
<evidence type="ECO:0000256" key="1">
    <source>
        <dbReference type="ARBA" id="ARBA00004651"/>
    </source>
</evidence>
<reference evidence="9 10" key="1">
    <citation type="journal article" date="2019" name="Nat. Med.">
        <title>A library of human gut bacterial isolates paired with longitudinal multiomics data enables mechanistic microbiome research.</title>
        <authorList>
            <person name="Poyet M."/>
            <person name="Groussin M."/>
            <person name="Gibbons S.M."/>
            <person name="Avila-Pacheco J."/>
            <person name="Jiang X."/>
            <person name="Kearney S.M."/>
            <person name="Perrotta A.R."/>
            <person name="Berdy B."/>
            <person name="Zhao S."/>
            <person name="Lieberman T.D."/>
            <person name="Swanson P.K."/>
            <person name="Smith M."/>
            <person name="Roesemann S."/>
            <person name="Alexander J.E."/>
            <person name="Rich S.A."/>
            <person name="Livny J."/>
            <person name="Vlamakis H."/>
            <person name="Clish C."/>
            <person name="Bullock K."/>
            <person name="Deik A."/>
            <person name="Scott J."/>
            <person name="Pierce K.A."/>
            <person name="Xavier R.J."/>
            <person name="Alm E.J."/>
        </authorList>
    </citation>
    <scope>NUCLEOTIDE SEQUENCE [LARGE SCALE GENOMIC DNA]</scope>
    <source>
        <strain evidence="9 10">BIOML-A26</strain>
    </source>
</reference>
<feature type="transmembrane region" description="Helical" evidence="7">
    <location>
        <begin position="194"/>
        <end position="212"/>
    </location>
</feature>
<comment type="similarity">
    <text evidence="2 7">Belongs to the DedA family.</text>
</comment>
<organism evidence="9 10">
    <name type="scientific">Bifidobacterium adolescentis</name>
    <dbReference type="NCBI Taxonomy" id="1680"/>
    <lineage>
        <taxon>Bacteria</taxon>
        <taxon>Bacillati</taxon>
        <taxon>Actinomycetota</taxon>
        <taxon>Actinomycetes</taxon>
        <taxon>Bifidobacteriales</taxon>
        <taxon>Bifidobacteriaceae</taxon>
        <taxon>Bifidobacterium</taxon>
    </lineage>
</organism>
<dbReference type="RefSeq" id="WP_038445017.1">
    <property type="nucleotide sequence ID" value="NZ_CACRSR010000018.1"/>
</dbReference>
<keyword evidence="3 7" id="KW-1003">Cell membrane</keyword>
<dbReference type="InterPro" id="IPR032816">
    <property type="entry name" value="VTT_dom"/>
</dbReference>
<comment type="caution">
    <text evidence="9">The sequence shown here is derived from an EMBL/GenBank/DDBJ whole genome shotgun (WGS) entry which is preliminary data.</text>
</comment>
<dbReference type="AlphaFoldDB" id="A0A076JNQ8"/>
<dbReference type="InterPro" id="IPR032818">
    <property type="entry name" value="DedA-like"/>
</dbReference>
<dbReference type="Proteomes" id="UP000470926">
    <property type="component" value="Unassembled WGS sequence"/>
</dbReference>
<keyword evidence="6 7" id="KW-0472">Membrane</keyword>
<protein>
    <submittedName>
        <fullName evidence="9">DedA family protein</fullName>
    </submittedName>
</protein>
<evidence type="ECO:0000256" key="2">
    <source>
        <dbReference type="ARBA" id="ARBA00010792"/>
    </source>
</evidence>
<dbReference type="EMBL" id="WDFR01000006">
    <property type="protein sequence ID" value="KAB6028405.1"/>
    <property type="molecule type" value="Genomic_DNA"/>
</dbReference>
<evidence type="ECO:0000256" key="3">
    <source>
        <dbReference type="ARBA" id="ARBA00022475"/>
    </source>
</evidence>
<accession>A0A076JNQ8</accession>
<keyword evidence="5 7" id="KW-1133">Transmembrane helix</keyword>
<proteinExistence type="inferred from homology"/>
<sequence>MNIINFFVNLIKDPRTAIASWIAMGVAPTLGFIFLIVFIETGVVFFPFLPGDSLLFAAGFFAAPDAKTGVSALPLFALLPVVWCAPIIGDQCNYWIGHFFGRRILESGKVKAMTPERIEKTEKMIEKWGPLAVFLGRFFPFIRTFMPFISGISGMRWSRFTPFSVLGGLCWSTLFTLLGYFFGGIPAVQKHFELVIIAILVLSLIPTIVGLLKAKFGKKKPAAEDTAETADAE</sequence>